<comment type="caution">
    <text evidence="1">The sequence shown here is derived from an EMBL/GenBank/DDBJ whole genome shotgun (WGS) entry which is preliminary data.</text>
</comment>
<dbReference type="GeneID" id="56330787"/>
<dbReference type="AlphaFoldDB" id="A0AAW4JAA5"/>
<accession>A0AAW4JAA5</accession>
<dbReference type="EMBL" id="JAGFOT010000005">
    <property type="protein sequence ID" value="MBO3657687.1"/>
    <property type="molecule type" value="Genomic_DNA"/>
</dbReference>
<evidence type="ECO:0000313" key="1">
    <source>
        <dbReference type="EMBL" id="MBO3657687.1"/>
    </source>
</evidence>
<dbReference type="InterPro" id="IPR021333">
    <property type="entry name" value="DUF2946"/>
</dbReference>
<evidence type="ECO:0000313" key="2">
    <source>
        <dbReference type="Proteomes" id="UP000670925"/>
    </source>
</evidence>
<reference evidence="1" key="1">
    <citation type="submission" date="2021-03" db="EMBL/GenBank/DDBJ databases">
        <title>Acinetobacter spp. whole-genome sequenced from Terengganu.</title>
        <authorList>
            <person name="Mohd Rani F."/>
        </authorList>
    </citation>
    <scope>NUCLEOTIDE SEQUENCE</scope>
    <source>
        <strain evidence="1">AC1502</strain>
    </source>
</reference>
<protein>
    <submittedName>
        <fullName evidence="1">DUF2946 domain-containing protein</fullName>
    </submittedName>
</protein>
<dbReference type="Pfam" id="PF11162">
    <property type="entry name" value="DUF2946"/>
    <property type="match status" value="1"/>
</dbReference>
<dbReference type="RefSeq" id="WP_035369668.1">
    <property type="nucleotide sequence ID" value="NZ_BBSE01000020.1"/>
</dbReference>
<organism evidence="1 2">
    <name type="scientific">Acinetobacter haemolyticus</name>
    <dbReference type="NCBI Taxonomy" id="29430"/>
    <lineage>
        <taxon>Bacteria</taxon>
        <taxon>Pseudomonadati</taxon>
        <taxon>Pseudomonadota</taxon>
        <taxon>Gammaproteobacteria</taxon>
        <taxon>Moraxellales</taxon>
        <taxon>Moraxellaceae</taxon>
        <taxon>Acinetobacter</taxon>
    </lineage>
</organism>
<dbReference type="Proteomes" id="UP000670925">
    <property type="component" value="Unassembled WGS sequence"/>
</dbReference>
<proteinExistence type="predicted"/>
<gene>
    <name evidence="1" type="ORF">J5N55_06250</name>
</gene>
<name>A0AAW4JAA5_ACIHA</name>
<sequence>MIHRLGIWFAFATITLQLAVFLQPLLPEKFQISPACETVVHLSSQSRHHHGTQNSSIVSRSHSEHHHASTVDHVTSDAIDHTHQHDINHQCPFCFFYGQLVVPPTLGIQEVFVRIQVRYVHLQQLFLSFFFDLQRLFLLPQGRAPPLYFSIN</sequence>